<evidence type="ECO:0000313" key="9">
    <source>
        <dbReference type="Proteomes" id="UP000230025"/>
    </source>
</evidence>
<evidence type="ECO:0000256" key="6">
    <source>
        <dbReference type="ARBA" id="ARBA00023295"/>
    </source>
</evidence>
<accession>A0A2M7GTM2</accession>
<dbReference type="InterPro" id="IPR012341">
    <property type="entry name" value="6hp_glycosidase-like_sf"/>
</dbReference>
<evidence type="ECO:0000313" key="8">
    <source>
        <dbReference type="EMBL" id="PIW30667.1"/>
    </source>
</evidence>
<reference evidence="9" key="1">
    <citation type="submission" date="2017-09" db="EMBL/GenBank/DDBJ databases">
        <title>Depth-based differentiation of microbial function through sediment-hosted aquifers and enrichment of novel symbionts in the deep terrestrial subsurface.</title>
        <authorList>
            <person name="Probst A.J."/>
            <person name="Ladd B."/>
            <person name="Jarett J.K."/>
            <person name="Geller-Mcgrath D.E."/>
            <person name="Sieber C.M.K."/>
            <person name="Emerson J.B."/>
            <person name="Anantharaman K."/>
            <person name="Thomas B.C."/>
            <person name="Malmstrom R."/>
            <person name="Stieglmeier M."/>
            <person name="Klingl A."/>
            <person name="Woyke T."/>
            <person name="Ryan C.M."/>
            <person name="Banfield J.F."/>
        </authorList>
    </citation>
    <scope>NUCLEOTIDE SEQUENCE [LARGE SCALE GENOMIC DNA]</scope>
</reference>
<dbReference type="InterPro" id="IPR024746">
    <property type="entry name" value="Glyco_hydro_100"/>
</dbReference>
<gene>
    <name evidence="8" type="ORF">COW28_07880</name>
</gene>
<name>A0A2M7GTM2_9BACT</name>
<dbReference type="Proteomes" id="UP000230025">
    <property type="component" value="Unassembled WGS sequence"/>
</dbReference>
<comment type="similarity">
    <text evidence="2">Belongs to the glycosyl hydrolase 100 family.</text>
</comment>
<evidence type="ECO:0000256" key="5">
    <source>
        <dbReference type="ARBA" id="ARBA00023277"/>
    </source>
</evidence>
<dbReference type="EMBL" id="PFFY01000371">
    <property type="protein sequence ID" value="PIW30667.1"/>
    <property type="molecule type" value="Genomic_DNA"/>
</dbReference>
<dbReference type="Gene3D" id="1.50.10.10">
    <property type="match status" value="2"/>
</dbReference>
<evidence type="ECO:0000256" key="4">
    <source>
        <dbReference type="ARBA" id="ARBA00022801"/>
    </source>
</evidence>
<evidence type="ECO:0000256" key="3">
    <source>
        <dbReference type="ARBA" id="ARBA00012758"/>
    </source>
</evidence>
<evidence type="ECO:0000256" key="2">
    <source>
        <dbReference type="ARBA" id="ARBA00007671"/>
    </source>
</evidence>
<protein>
    <recommendedName>
        <fullName evidence="3">beta-fructofuranosidase</fullName>
        <ecNumber evidence="3">3.2.1.26</ecNumber>
    </recommendedName>
</protein>
<dbReference type="InterPro" id="IPR032790">
    <property type="entry name" value="GDE_C"/>
</dbReference>
<dbReference type="Pfam" id="PF12899">
    <property type="entry name" value="Glyco_hydro_100"/>
    <property type="match status" value="1"/>
</dbReference>
<feature type="non-terminal residue" evidence="8">
    <location>
        <position position="364"/>
    </location>
</feature>
<dbReference type="SUPFAM" id="SSF48208">
    <property type="entry name" value="Six-hairpin glycosidases"/>
    <property type="match status" value="1"/>
</dbReference>
<evidence type="ECO:0000256" key="1">
    <source>
        <dbReference type="ARBA" id="ARBA00000094"/>
    </source>
</evidence>
<dbReference type="AlphaFoldDB" id="A0A2M7GTM2"/>
<dbReference type="Pfam" id="PF06202">
    <property type="entry name" value="GDE_C"/>
    <property type="match status" value="1"/>
</dbReference>
<dbReference type="GO" id="GO:0033926">
    <property type="term" value="F:endo-alpha-N-acetylgalactosaminidase activity"/>
    <property type="evidence" value="ECO:0007669"/>
    <property type="project" value="InterPro"/>
</dbReference>
<organism evidence="8 9">
    <name type="scientific">bacterium (Candidatus Ratteibacteria) CG15_BIG_FIL_POST_REV_8_21_14_020_41_12</name>
    <dbReference type="NCBI Taxonomy" id="2014291"/>
    <lineage>
        <taxon>Bacteria</taxon>
        <taxon>Candidatus Ratteibacteria</taxon>
    </lineage>
</organism>
<keyword evidence="6" id="KW-0326">Glycosidase</keyword>
<feature type="domain" description="Glycogen debranching enzyme C-terminal" evidence="7">
    <location>
        <begin position="23"/>
        <end position="128"/>
    </location>
</feature>
<dbReference type="GO" id="GO:0005975">
    <property type="term" value="P:carbohydrate metabolic process"/>
    <property type="evidence" value="ECO:0007669"/>
    <property type="project" value="InterPro"/>
</dbReference>
<sequence>MSYTEEAYSKAVEVLKRCATPYGFFAAYPGYDAVWARDSMIISLGASLVKVPSFKETFAKSLITLAQHQSRLGQIPNAVDIFSKRKSHVDYASIDSTLWYIIGHYTYKKRYHDSSLFRRYRSSIQKALLWLSYQDVGEEGTLEQLPTTDWQDAFPHKYGRTINTQALYYRVLLLTGKDREAVILKNIINKDKGKGLWGGDFYLAWRWKNHQTYREQGEWFDSLGNILAMVFDLADKKQTIKILSYIRRMKIDLPYPVKAIYPPIRRGSKYWEDYFENCDARKPFHYLNGGIWPYIGGFYVLALVKDKRMKEARGQLEKLAEANTLLNRNFSEWLDGKTGRPCQGGNQGWNAGMYILAYHSVMEN</sequence>
<dbReference type="EC" id="3.2.1.26" evidence="3"/>
<dbReference type="GO" id="GO:0004564">
    <property type="term" value="F:beta-fructofuranosidase activity"/>
    <property type="evidence" value="ECO:0007669"/>
    <property type="project" value="UniProtKB-EC"/>
</dbReference>
<comment type="caution">
    <text evidence="8">The sequence shown here is derived from an EMBL/GenBank/DDBJ whole genome shotgun (WGS) entry which is preliminary data.</text>
</comment>
<comment type="catalytic activity">
    <reaction evidence="1">
        <text>Hydrolysis of terminal non-reducing beta-D-fructofuranoside residues in beta-D-fructofuranosides.</text>
        <dbReference type="EC" id="3.2.1.26"/>
    </reaction>
</comment>
<keyword evidence="4" id="KW-0378">Hydrolase</keyword>
<dbReference type="InterPro" id="IPR008928">
    <property type="entry name" value="6-hairpin_glycosidase_sf"/>
</dbReference>
<proteinExistence type="inferred from homology"/>
<evidence type="ECO:0000259" key="7">
    <source>
        <dbReference type="Pfam" id="PF06202"/>
    </source>
</evidence>
<keyword evidence="5" id="KW-0119">Carbohydrate metabolism</keyword>